<dbReference type="EMBL" id="CAJJDO010000141">
    <property type="protein sequence ID" value="CAD8205527.1"/>
    <property type="molecule type" value="Genomic_DNA"/>
</dbReference>
<dbReference type="InterPro" id="IPR006212">
    <property type="entry name" value="Furin_repeat"/>
</dbReference>
<sequence length="683" mass="78586">MINLVVLILCFIKLNAKEYWDTLYSAFTSNNIIDNEGWFVQGNYGQLTSFCDGVSLFGGFNLFGSGTSISKLISLPPHYKVRVSFEFWKIDSWDQEYAYFFIDDITTTDYWNVGYSDVRCGNPDNVDLWRDNNKNYVLEFFHQEPTLAVIITTNLDESPYTESWGLRMFKVEGVLCSPGCIMCQDDTPNECWEYELFEMNWFDDFNFDGWNLDNQQFLGKSSCVNIWLIGGIGQITGSKQLSKQFTSLNPHYKVILQVQLWKFDIWNNNQFQIEIDGQLSAQGVFNQFEFAQLCGDSGGGEKLLNIRLVKTHTSDTVQIKMKSNIASSGGSWGLRAFRLFIVKCYQTCLICSGPNKNDCSECKTGYILYNSECVDVKWIFGLKQYFQSSDFQIQTGWTISYVFNNQWPFQICDNINLLGGQSLFGRDASVSLNFDLPKHTKVRIKLEFWKFDSWDYEWFKVFANGIQVYQVSFGQTGVQVICGSNQKEAYKKILDFEFDHTQPTLNLVMTSSLDELADNESWAIRNFQLFYGVPKDCSNSIIDSVTLPAFIGTRYIQSTQYSSDKSLQNKIEISELGISLQPSFDQLIFVDSAIKKLTISIIWQCFLNDQTFSISILQSSYPDYKTGTAICKQKRSNIVKSILIVERTIIQQSQIRLVSTLTSFQIYQIVEDQTIKQYEMIIN</sequence>
<feature type="signal peptide" evidence="1">
    <location>
        <begin position="1"/>
        <end position="16"/>
    </location>
</feature>
<dbReference type="SMART" id="SM00261">
    <property type="entry name" value="FU"/>
    <property type="match status" value="1"/>
</dbReference>
<dbReference type="AlphaFoldDB" id="A0A8S1XWY4"/>
<dbReference type="PANTHER" id="PTHR39767">
    <property type="entry name" value="CALCIUM/CALMODULIN-BINDING MEMBRANE PROTEIN PCM4-RELATED"/>
    <property type="match status" value="1"/>
</dbReference>
<dbReference type="Proteomes" id="UP000689195">
    <property type="component" value="Unassembled WGS sequence"/>
</dbReference>
<comment type="caution">
    <text evidence="2">The sequence shown here is derived from an EMBL/GenBank/DDBJ whole genome shotgun (WGS) entry which is preliminary data.</text>
</comment>
<proteinExistence type="predicted"/>
<keyword evidence="3" id="KW-1185">Reference proteome</keyword>
<reference evidence="2" key="1">
    <citation type="submission" date="2021-01" db="EMBL/GenBank/DDBJ databases">
        <authorList>
            <consortium name="Genoscope - CEA"/>
            <person name="William W."/>
        </authorList>
    </citation>
    <scope>NUCLEOTIDE SEQUENCE</scope>
</reference>
<gene>
    <name evidence="2" type="ORF">PPENT_87.1.T1410004</name>
</gene>
<protein>
    <submittedName>
        <fullName evidence="2">Uncharacterized protein</fullName>
    </submittedName>
</protein>
<organism evidence="2 3">
    <name type="scientific">Paramecium pentaurelia</name>
    <dbReference type="NCBI Taxonomy" id="43138"/>
    <lineage>
        <taxon>Eukaryota</taxon>
        <taxon>Sar</taxon>
        <taxon>Alveolata</taxon>
        <taxon>Ciliophora</taxon>
        <taxon>Intramacronucleata</taxon>
        <taxon>Oligohymenophorea</taxon>
        <taxon>Peniculida</taxon>
        <taxon>Parameciidae</taxon>
        <taxon>Paramecium</taxon>
    </lineage>
</organism>
<dbReference type="OrthoDB" id="10045365at2759"/>
<evidence type="ECO:0000313" key="2">
    <source>
        <dbReference type="EMBL" id="CAD8205527.1"/>
    </source>
</evidence>
<keyword evidence="1" id="KW-0732">Signal</keyword>
<evidence type="ECO:0000313" key="3">
    <source>
        <dbReference type="Proteomes" id="UP000689195"/>
    </source>
</evidence>
<name>A0A8S1XWY4_9CILI</name>
<dbReference type="PANTHER" id="PTHR39767:SF2">
    <property type="entry name" value="CHROMOSOME UNDETERMINED SCAFFOLD_1, WHOLE GENOME SHOTGUN SEQUENCE"/>
    <property type="match status" value="1"/>
</dbReference>
<accession>A0A8S1XWY4</accession>
<dbReference type="CDD" id="cd00064">
    <property type="entry name" value="FU"/>
    <property type="match status" value="1"/>
</dbReference>
<feature type="chain" id="PRO_5035934610" evidence="1">
    <location>
        <begin position="17"/>
        <end position="683"/>
    </location>
</feature>
<evidence type="ECO:0000256" key="1">
    <source>
        <dbReference type="SAM" id="SignalP"/>
    </source>
</evidence>